<evidence type="ECO:0000256" key="2">
    <source>
        <dbReference type="ARBA" id="ARBA00022638"/>
    </source>
</evidence>
<reference evidence="4 5" key="2">
    <citation type="journal article" date="2020" name="Microb. Genom.">
        <title>Analysis of complete Campylobacter concisus genomes identifies genomospecies features, secretion systems and novel plasmids and their association with severe ulcerative colitis.</title>
        <authorList>
            <person name="Liu F."/>
            <person name="Chen S."/>
            <person name="Luu L.D.W."/>
            <person name="Lee S.A."/>
            <person name="Tay A.C.Y."/>
            <person name="Wu R."/>
            <person name="Riordan S.M."/>
            <person name="Lan R."/>
            <person name="Liu L."/>
            <person name="Zhang L."/>
        </authorList>
    </citation>
    <scope>NUCLEOTIDE SEQUENCE [LARGE SCALE GENOMIC DNA]</scope>
    <source>
        <strain evidence="4 5">H16O-S1</strain>
    </source>
</reference>
<protein>
    <submittedName>
        <fullName evidence="4">DUF3380 domain-containing protein</fullName>
    </submittedName>
</protein>
<organism evidence="4 5">
    <name type="scientific">Campylobacter concisus</name>
    <dbReference type="NCBI Taxonomy" id="199"/>
    <lineage>
        <taxon>Bacteria</taxon>
        <taxon>Pseudomonadati</taxon>
        <taxon>Campylobacterota</taxon>
        <taxon>Epsilonproteobacteria</taxon>
        <taxon>Campylobacterales</taxon>
        <taxon>Campylobacteraceae</taxon>
        <taxon>Campylobacter</taxon>
    </lineage>
</organism>
<evidence type="ECO:0000313" key="4">
    <source>
        <dbReference type="EMBL" id="QPH98369.1"/>
    </source>
</evidence>
<dbReference type="GO" id="GO:0031640">
    <property type="term" value="P:killing of cells of another organism"/>
    <property type="evidence" value="ECO:0007669"/>
    <property type="project" value="UniProtKB-KW"/>
</dbReference>
<evidence type="ECO:0000259" key="3">
    <source>
        <dbReference type="Pfam" id="PF11860"/>
    </source>
</evidence>
<dbReference type="SUPFAM" id="SSF53955">
    <property type="entry name" value="Lysozyme-like"/>
    <property type="match status" value="1"/>
</dbReference>
<dbReference type="RefSeq" id="WP_107847928.1">
    <property type="nucleotide sequence ID" value="NZ_CABPTT010000003.1"/>
</dbReference>
<sequence length="1109" mass="126821">MIFRDLSDDEYGKRLSAFMCNIEVHPDSELVKSGRYLKPYADNSKNADSGSIAIGHGLDLKKNATSEITKLYQGVFGNGWQLTKEELSILRNYKNGTITTSMALRKFNSLSNLSLNLKTRDNAYKLYSLTLSTYENKVNSDIPKSYERLALVSRAYNHYGSDLMKAVSQRDRFLIWFHLRYTINTQGGKELNGLTKRRLWESDIFDLKYKDDFEAIINIFNHMNISKYNDQTIAKYIRAYEGRNFTEKNITDFKADAESRKLKNYFSFKYNKINATLAPFVDKLHSLLKEVINTTFDNKNIYVVYLKSDGTNNISAINKALQEREKNSEFKEGKKEEILLIYPHQSAQPTAPYQPKNTRLTIILASGNYLDCSNLNPSGNSSESRLILTNYKFNSYKTNYNASNIKFINPFTSKETILYKDEVGNFISQDKKYSYNSANKIVLNFFDNLNFNLLNFAKENGSLRSDKASSMFDIKLKLASNNSSVPTTNNGNFNLVVTNLIITDENQNSTDIKEIYLHNGEDKRVYKSYYLKKNETTNDDELEKNSYTAKFNINLISDKNQGAFKKTTKFILAARDLSKDYSTSEIHSMSDNGVVSLEANQKQSGQATYELKTSLIDIANNIFNVTIDIPNKKDRTTITTKDTINLKAKYKPNKGDDNYKEINWSYKIIKKDEYNGEVRANIVINDIKLEGEKFKGKEINFTPQTDIKDQELLEKLKEDDSTIVFFACLKAPRYTTRYGKTHGKIDFKVPIKLKYENSKLYIYEFGHTDKNLGFDASLSDKFSCEINETKKSTNSGGKYYISSSINSQNIGIFKDYKLKDPAYQVISINGKSSRVSFEIYVADSKTKSIISGNKGGINLINNENKSKFISKFNEIKQKVKLEDGESVSIEIIEDDVCFCLSQGLVKKSCGGNGCNINDNDYATTAKELGIEKEVLMAIASQESKHASFKAVKQATILFERHKMYRLLIKKGNTKASVDALSKKYPSIVNEDSGGHNDMTSYDKLKTAKSIDYDCAIQSCSWGKFQVMGFHYANLYSSPRELEKAMNMCELQQFKYFVLYLKKTNGMVNALKSKNWEEIATLYNGPKWKEKNPEYANNIKRYYNQFKASK</sequence>
<dbReference type="InterPro" id="IPR023346">
    <property type="entry name" value="Lysozyme-like_dom_sf"/>
</dbReference>
<dbReference type="GO" id="GO:0042742">
    <property type="term" value="P:defense response to bacterium"/>
    <property type="evidence" value="ECO:0007669"/>
    <property type="project" value="UniProtKB-KW"/>
</dbReference>
<reference evidence="4 5" key="1">
    <citation type="journal article" date="2018" name="Emerg. Microbes Infect.">
        <title>Genomic analysis of oral Campylobacter concisus strains identified a potential bacterial molecular marker associated with active Crohn's disease.</title>
        <authorList>
            <person name="Liu F."/>
            <person name="Ma R."/>
            <person name="Tay C.Y.A."/>
            <person name="Octavia S."/>
            <person name="Lan R."/>
            <person name="Chung H.K.L."/>
            <person name="Riordan S.M."/>
            <person name="Grimm M.C."/>
            <person name="Leong R.W."/>
            <person name="Tanaka M.M."/>
            <person name="Connor S."/>
            <person name="Zhang L."/>
        </authorList>
    </citation>
    <scope>NUCLEOTIDE SEQUENCE [LARGE SCALE GENOMIC DNA]</scope>
    <source>
        <strain evidence="4 5">H16O-S1</strain>
    </source>
</reference>
<evidence type="ECO:0000256" key="1">
    <source>
        <dbReference type="ARBA" id="ARBA00022529"/>
    </source>
</evidence>
<accession>A0A7S9S8S7</accession>
<dbReference type="Proteomes" id="UP000594571">
    <property type="component" value="Chromosome"/>
</dbReference>
<keyword evidence="2" id="KW-0081">Bacteriolytic enzyme</keyword>
<dbReference type="InterPro" id="IPR023347">
    <property type="entry name" value="Lysozyme_dom_sf"/>
</dbReference>
<dbReference type="AlphaFoldDB" id="A0A7S9S8S7"/>
<proteinExistence type="predicted"/>
<dbReference type="GO" id="GO:0003796">
    <property type="term" value="F:lysozyme activity"/>
    <property type="evidence" value="ECO:0007669"/>
    <property type="project" value="InterPro"/>
</dbReference>
<dbReference type="EMBL" id="CP049263">
    <property type="protein sequence ID" value="QPH98369.1"/>
    <property type="molecule type" value="Genomic_DNA"/>
</dbReference>
<dbReference type="InterPro" id="IPR024408">
    <property type="entry name" value="Muramidase"/>
</dbReference>
<dbReference type="Pfam" id="PF11860">
    <property type="entry name" value="Muramidase"/>
    <property type="match status" value="1"/>
</dbReference>
<gene>
    <name evidence="4" type="ORF">CVS89_08975</name>
</gene>
<name>A0A7S9S8S7_9BACT</name>
<feature type="domain" description="N-acetylmuramidase" evidence="3">
    <location>
        <begin position="933"/>
        <end position="1106"/>
    </location>
</feature>
<keyword evidence="1" id="KW-0929">Antimicrobial</keyword>
<evidence type="ECO:0000313" key="5">
    <source>
        <dbReference type="Proteomes" id="UP000594571"/>
    </source>
</evidence>
<dbReference type="Gene3D" id="1.10.530.40">
    <property type="match status" value="1"/>
</dbReference>